<dbReference type="AlphaFoldDB" id="A0A059F8N6"/>
<dbReference type="RefSeq" id="WP_035583342.1">
    <property type="nucleotide sequence ID" value="NZ_ARYJ01000010.1"/>
</dbReference>
<feature type="binding site" evidence="7">
    <location>
        <position position="12"/>
    </location>
    <ligand>
        <name>5-amino-6-(D-ribitylamino)uracil</name>
        <dbReference type="ChEBI" id="CHEBI:15934"/>
    </ligand>
</feature>
<feature type="binding site" evidence="7">
    <location>
        <position position="100"/>
    </location>
    <ligand>
        <name>5-amino-6-(D-ribitylamino)uracil</name>
        <dbReference type="ChEBI" id="CHEBI:15934"/>
    </ligand>
</feature>
<dbReference type="UniPathway" id="UPA00275">
    <property type="reaction ID" value="UER00404"/>
</dbReference>
<dbReference type="STRING" id="1280952.HJA_13795"/>
<dbReference type="CDD" id="cd09209">
    <property type="entry name" value="Lumazine_synthase-I"/>
    <property type="match status" value="1"/>
</dbReference>
<dbReference type="EC" id="2.5.1.78" evidence="3 7"/>
<dbReference type="InterPro" id="IPR002180">
    <property type="entry name" value="LS/RS"/>
</dbReference>
<dbReference type="Proteomes" id="UP000024816">
    <property type="component" value="Unassembled WGS sequence"/>
</dbReference>
<feature type="binding site" evidence="7">
    <location>
        <begin position="43"/>
        <end position="45"/>
    </location>
    <ligand>
        <name>5-amino-6-(D-ribitylamino)uracil</name>
        <dbReference type="ChEBI" id="CHEBI:15934"/>
    </ligand>
</feature>
<comment type="pathway">
    <text evidence="1 7">Cofactor biosynthesis; riboflavin biosynthesis; riboflavin from 2-hydroxy-3-oxobutyl phosphate and 5-amino-6-(D-ribitylamino)uracil: step 1/2.</text>
</comment>
<evidence type="ECO:0000256" key="2">
    <source>
        <dbReference type="ARBA" id="ARBA00007424"/>
    </source>
</evidence>
<dbReference type="InterPro" id="IPR036467">
    <property type="entry name" value="LS/RS_sf"/>
</dbReference>
<comment type="function">
    <text evidence="7">Catalyzes the formation of 6,7-dimethyl-8-ribityllumazine by condensation of 5-amino-6-(D-ribitylamino)uracil with 3,4-dihydroxy-2-butanone 4-phosphate. This is the penultimate step in the biosynthesis of riboflavin.</text>
</comment>
<feature type="binding site" evidence="7">
    <location>
        <position position="114"/>
    </location>
    <ligand>
        <name>(2S)-2-hydroxy-3-oxobutyl phosphate</name>
        <dbReference type="ChEBI" id="CHEBI:58830"/>
    </ligand>
</feature>
<keyword evidence="5 7" id="KW-0808">Transferase</keyword>
<dbReference type="OrthoDB" id="9809709at2"/>
<feature type="active site" description="Proton donor" evidence="7">
    <location>
        <position position="75"/>
    </location>
</feature>
<evidence type="ECO:0000256" key="5">
    <source>
        <dbReference type="ARBA" id="ARBA00022679"/>
    </source>
</evidence>
<dbReference type="NCBIfam" id="TIGR00114">
    <property type="entry name" value="lumazine-synth"/>
    <property type="match status" value="1"/>
</dbReference>
<dbReference type="GO" id="GO:0000906">
    <property type="term" value="F:6,7-dimethyl-8-ribityllumazine synthase activity"/>
    <property type="evidence" value="ECO:0007669"/>
    <property type="project" value="UniProtKB-UniRule"/>
</dbReference>
<accession>A0A059F8N6</accession>
<evidence type="ECO:0000256" key="1">
    <source>
        <dbReference type="ARBA" id="ARBA00004917"/>
    </source>
</evidence>
<evidence type="ECO:0000256" key="4">
    <source>
        <dbReference type="ARBA" id="ARBA00022619"/>
    </source>
</evidence>
<evidence type="ECO:0000256" key="7">
    <source>
        <dbReference type="HAMAP-Rule" id="MF_00178"/>
    </source>
</evidence>
<feature type="binding site" evidence="7">
    <location>
        <begin position="67"/>
        <end position="69"/>
    </location>
    <ligand>
        <name>5-amino-6-(D-ribitylamino)uracil</name>
        <dbReference type="ChEBI" id="CHEBI:15934"/>
    </ligand>
</feature>
<reference evidence="8 9" key="1">
    <citation type="journal article" date="2014" name="Antonie Van Leeuwenhoek">
        <title>Hyphomonas beringensis sp. nov. and Hyphomonas chukchiensis sp. nov., isolated from surface seawater of the Bering Sea and Chukchi Sea.</title>
        <authorList>
            <person name="Li C."/>
            <person name="Lai Q."/>
            <person name="Li G."/>
            <person name="Dong C."/>
            <person name="Wang J."/>
            <person name="Liao Y."/>
            <person name="Shao Z."/>
        </authorList>
    </citation>
    <scope>NUCLEOTIDE SEQUENCE [LARGE SCALE GENOMIC DNA]</scope>
    <source>
        <strain evidence="8 9">VP2</strain>
    </source>
</reference>
<comment type="caution">
    <text evidence="8">The sequence shown here is derived from an EMBL/GenBank/DDBJ whole genome shotgun (WGS) entry which is preliminary data.</text>
</comment>
<gene>
    <name evidence="7" type="primary">ribH</name>
    <name evidence="8" type="ORF">HJA_13795</name>
</gene>
<dbReference type="GO" id="GO:0009231">
    <property type="term" value="P:riboflavin biosynthetic process"/>
    <property type="evidence" value="ECO:0007669"/>
    <property type="project" value="UniProtKB-UniRule"/>
</dbReference>
<dbReference type="PATRIC" id="fig|1280952.3.peg.2761"/>
<dbReference type="PANTHER" id="PTHR21058">
    <property type="entry name" value="6,7-DIMETHYL-8-RIBITYLLUMAZINE SYNTHASE DMRL SYNTHASE LUMAZINE SYNTHASE"/>
    <property type="match status" value="1"/>
</dbReference>
<evidence type="ECO:0000313" key="9">
    <source>
        <dbReference type="Proteomes" id="UP000024816"/>
    </source>
</evidence>
<dbReference type="eggNOG" id="COG0054">
    <property type="taxonomic scope" value="Bacteria"/>
</dbReference>
<organism evidence="8 9">
    <name type="scientific">Hyphomonas jannaschiana VP2</name>
    <dbReference type="NCBI Taxonomy" id="1280952"/>
    <lineage>
        <taxon>Bacteria</taxon>
        <taxon>Pseudomonadati</taxon>
        <taxon>Pseudomonadota</taxon>
        <taxon>Alphaproteobacteria</taxon>
        <taxon>Hyphomonadales</taxon>
        <taxon>Hyphomonadaceae</taxon>
        <taxon>Hyphomonas</taxon>
    </lineage>
</organism>
<dbReference type="EMBL" id="ARYJ01000010">
    <property type="protein sequence ID" value="KCZ86957.1"/>
    <property type="molecule type" value="Genomic_DNA"/>
</dbReference>
<name>A0A059F8N6_9PROT</name>
<dbReference type="Pfam" id="PF00885">
    <property type="entry name" value="DMRL_synthase"/>
    <property type="match status" value="1"/>
</dbReference>
<comment type="similarity">
    <text evidence="2 7">Belongs to the DMRL synthase family.</text>
</comment>
<dbReference type="GO" id="GO:0005829">
    <property type="term" value="C:cytosol"/>
    <property type="evidence" value="ECO:0007669"/>
    <property type="project" value="TreeGrafter"/>
</dbReference>
<evidence type="ECO:0000313" key="8">
    <source>
        <dbReference type="EMBL" id="KCZ86957.1"/>
    </source>
</evidence>
<keyword evidence="9" id="KW-1185">Reference proteome</keyword>
<feature type="binding site" evidence="7">
    <location>
        <begin position="72"/>
        <end position="73"/>
    </location>
    <ligand>
        <name>(2S)-2-hydroxy-3-oxobutyl phosphate</name>
        <dbReference type="ChEBI" id="CHEBI:58830"/>
    </ligand>
</feature>
<sequence length="142" mass="15361">MADRVLVAVSHYYKHISEEMLAGAMEVLEAADAKVTVMEVPGAFEIPGLIAMAADSGRFDGAVALGCVIRGETTHYDYVCGESARGLMDLIVNRRQAIGYGILTVENEEQALARADRKRGNKGADAANACLAMIKFRKELIR</sequence>
<proteinExistence type="inferred from homology"/>
<protein>
    <recommendedName>
        <fullName evidence="3 7">6,7-dimethyl-8-ribityllumazine synthase</fullName>
        <shortName evidence="7">DMRL synthase</shortName>
        <shortName evidence="7">LS</shortName>
        <shortName evidence="7">Lumazine synthase</shortName>
        <ecNumber evidence="3 7">2.5.1.78</ecNumber>
    </recommendedName>
</protein>
<dbReference type="PANTHER" id="PTHR21058:SF0">
    <property type="entry name" value="6,7-DIMETHYL-8-RIBITYLLUMAZINE SYNTHASE"/>
    <property type="match status" value="1"/>
</dbReference>
<dbReference type="InterPro" id="IPR034964">
    <property type="entry name" value="LS"/>
</dbReference>
<keyword evidence="4 7" id="KW-0686">Riboflavin biosynthesis</keyword>
<dbReference type="Gene3D" id="3.40.50.960">
    <property type="entry name" value="Lumazine/riboflavin synthase"/>
    <property type="match status" value="1"/>
</dbReference>
<dbReference type="GO" id="GO:0009349">
    <property type="term" value="C:riboflavin synthase complex"/>
    <property type="evidence" value="ECO:0007669"/>
    <property type="project" value="UniProtKB-UniRule"/>
</dbReference>
<comment type="catalytic activity">
    <reaction evidence="6 7">
        <text>(2S)-2-hydroxy-3-oxobutyl phosphate + 5-amino-6-(D-ribitylamino)uracil = 6,7-dimethyl-8-(1-D-ribityl)lumazine + phosphate + 2 H2O + H(+)</text>
        <dbReference type="Rhea" id="RHEA:26152"/>
        <dbReference type="ChEBI" id="CHEBI:15377"/>
        <dbReference type="ChEBI" id="CHEBI:15378"/>
        <dbReference type="ChEBI" id="CHEBI:15934"/>
        <dbReference type="ChEBI" id="CHEBI:43474"/>
        <dbReference type="ChEBI" id="CHEBI:58201"/>
        <dbReference type="ChEBI" id="CHEBI:58830"/>
        <dbReference type="EC" id="2.5.1.78"/>
    </reaction>
</comment>
<dbReference type="HAMAP" id="MF_00178">
    <property type="entry name" value="Lumazine_synth"/>
    <property type="match status" value="1"/>
</dbReference>
<dbReference type="SUPFAM" id="SSF52121">
    <property type="entry name" value="Lumazine synthase"/>
    <property type="match status" value="1"/>
</dbReference>
<evidence type="ECO:0000256" key="3">
    <source>
        <dbReference type="ARBA" id="ARBA00012664"/>
    </source>
</evidence>
<evidence type="ECO:0000256" key="6">
    <source>
        <dbReference type="ARBA" id="ARBA00048785"/>
    </source>
</evidence>